<dbReference type="RefSeq" id="WP_032552414.1">
    <property type="nucleotide sequence ID" value="NZ_JFFR01000027.1"/>
</dbReference>
<dbReference type="OrthoDB" id="8758505at2"/>
<evidence type="ECO:0000313" key="2">
    <source>
        <dbReference type="EMBL" id="KDN27048.1"/>
    </source>
</evidence>
<feature type="domain" description="DUF7661" evidence="1">
    <location>
        <begin position="3"/>
        <end position="71"/>
    </location>
</feature>
<reference evidence="2 3" key="1">
    <citation type="submission" date="2014-02" db="EMBL/GenBank/DDBJ databases">
        <title>Vibrio fortis Dalian14 Genome Sequencing.</title>
        <authorList>
            <person name="Wang Y."/>
            <person name="Song L."/>
            <person name="Liu G."/>
            <person name="Ding J."/>
        </authorList>
    </citation>
    <scope>NUCLEOTIDE SEQUENCE [LARGE SCALE GENOMIC DNA]</scope>
    <source>
        <strain evidence="2 3">Dalian14</strain>
    </source>
</reference>
<evidence type="ECO:0000259" key="1">
    <source>
        <dbReference type="Pfam" id="PF24697"/>
    </source>
</evidence>
<comment type="caution">
    <text evidence="2">The sequence shown here is derived from an EMBL/GenBank/DDBJ whole genome shotgun (WGS) entry which is preliminary data.</text>
</comment>
<keyword evidence="3" id="KW-1185">Reference proteome</keyword>
<organism evidence="2 3">
    <name type="scientific">Vibrio fortis</name>
    <dbReference type="NCBI Taxonomy" id="212667"/>
    <lineage>
        <taxon>Bacteria</taxon>
        <taxon>Pseudomonadati</taxon>
        <taxon>Pseudomonadota</taxon>
        <taxon>Gammaproteobacteria</taxon>
        <taxon>Vibrionales</taxon>
        <taxon>Vibrionaceae</taxon>
        <taxon>Vibrio</taxon>
    </lineage>
</organism>
<dbReference type="Proteomes" id="UP000027219">
    <property type="component" value="Unassembled WGS sequence"/>
</dbReference>
<dbReference type="AlphaFoldDB" id="A0A066US79"/>
<accession>A0A066US79</accession>
<name>A0A066US79_9VIBR</name>
<protein>
    <recommendedName>
        <fullName evidence="1">DUF7661 domain-containing protein</fullName>
    </recommendedName>
</protein>
<dbReference type="STRING" id="212667.VFDL14_19220"/>
<sequence>MFIKFNVYGQKMSVQRKGDEWLLFKESDTSMRSRVYDVVIPSDLQEQELRTYLADIYHEFARSEFPDVVEI</sequence>
<gene>
    <name evidence="2" type="ORF">VFDL14_19220</name>
</gene>
<evidence type="ECO:0000313" key="3">
    <source>
        <dbReference type="Proteomes" id="UP000027219"/>
    </source>
</evidence>
<dbReference type="EMBL" id="JFFR01000027">
    <property type="protein sequence ID" value="KDN27048.1"/>
    <property type="molecule type" value="Genomic_DNA"/>
</dbReference>
<dbReference type="InterPro" id="IPR056078">
    <property type="entry name" value="DUF7661"/>
</dbReference>
<proteinExistence type="predicted"/>
<dbReference type="Pfam" id="PF24697">
    <property type="entry name" value="DUF7661"/>
    <property type="match status" value="1"/>
</dbReference>